<dbReference type="AlphaFoldDB" id="A0A429JYL4"/>
<proteinExistence type="predicted"/>
<gene>
    <name evidence="1" type="ORF">EA756_11820</name>
</gene>
<protein>
    <submittedName>
        <fullName evidence="1">Uncharacterized protein</fullName>
    </submittedName>
</protein>
<evidence type="ECO:0000313" key="1">
    <source>
        <dbReference type="EMBL" id="RSO56373.1"/>
    </source>
</evidence>
<dbReference type="EMBL" id="RFES01000007">
    <property type="protein sequence ID" value="RSO56373.1"/>
    <property type="molecule type" value="Genomic_DNA"/>
</dbReference>
<dbReference type="Proteomes" id="UP000276905">
    <property type="component" value="Unassembled WGS sequence"/>
</dbReference>
<accession>A0A429JYL4</accession>
<organism evidence="1 2">
    <name type="scientific">Acinetobacter lactucae</name>
    <dbReference type="NCBI Taxonomy" id="1785128"/>
    <lineage>
        <taxon>Bacteria</taxon>
        <taxon>Pseudomonadati</taxon>
        <taxon>Pseudomonadota</taxon>
        <taxon>Gammaproteobacteria</taxon>
        <taxon>Moraxellales</taxon>
        <taxon>Moraxellaceae</taxon>
        <taxon>Acinetobacter</taxon>
        <taxon>Acinetobacter calcoaceticus/baumannii complex</taxon>
    </lineage>
</organism>
<comment type="caution">
    <text evidence="1">The sequence shown here is derived from an EMBL/GenBank/DDBJ whole genome shotgun (WGS) entry which is preliminary data.</text>
</comment>
<name>A0A429JYL4_9GAMM</name>
<reference evidence="1 2" key="1">
    <citation type="submission" date="2018-10" db="EMBL/GenBank/DDBJ databases">
        <title>GWAS and RNA-Seq identify cryptic mechanisms of antimicrobial resistance in Acinetobacter baumannii.</title>
        <authorList>
            <person name="Sahl J.W."/>
        </authorList>
    </citation>
    <scope>NUCLEOTIDE SEQUENCE [LARGE SCALE GENOMIC DNA]</scope>
    <source>
        <strain evidence="1 2">TG41018</strain>
    </source>
</reference>
<dbReference type="RefSeq" id="WP_125699204.1">
    <property type="nucleotide sequence ID" value="NZ_RFES01000007.1"/>
</dbReference>
<sequence>MNAYQYIQKHDLEKAKNLISNTPEDATTISLATLQYFRKFNNPLYENVKESWISTSTSKDGLIEHQTRFAPIILPIDLSDLSQAISDFELLEDFDDLDHAKAHIVDMDFDYPYTLNPSGKRVLRAQLEEAIERIQLNTGGES</sequence>
<evidence type="ECO:0000313" key="2">
    <source>
        <dbReference type="Proteomes" id="UP000276905"/>
    </source>
</evidence>